<keyword evidence="5" id="KW-0804">Transcription</keyword>
<evidence type="ECO:0000256" key="4">
    <source>
        <dbReference type="ARBA" id="ARBA00023125"/>
    </source>
</evidence>
<dbReference type="PROSITE" id="PS00463">
    <property type="entry name" value="ZN2_CY6_FUNGAL_1"/>
    <property type="match status" value="1"/>
</dbReference>
<keyword evidence="2" id="KW-0479">Metal-binding</keyword>
<evidence type="ECO:0000256" key="3">
    <source>
        <dbReference type="ARBA" id="ARBA00023015"/>
    </source>
</evidence>
<dbReference type="SUPFAM" id="SSF57701">
    <property type="entry name" value="Zn2/Cys6 DNA-binding domain"/>
    <property type="match status" value="1"/>
</dbReference>
<evidence type="ECO:0000256" key="2">
    <source>
        <dbReference type="ARBA" id="ARBA00022723"/>
    </source>
</evidence>
<feature type="region of interest" description="Disordered" evidence="7">
    <location>
        <begin position="104"/>
        <end position="156"/>
    </location>
</feature>
<accession>A0A0D1ZUX0</accession>
<dbReference type="InterPro" id="IPR001138">
    <property type="entry name" value="Zn2Cys6_DnaBD"/>
</dbReference>
<evidence type="ECO:0000256" key="5">
    <source>
        <dbReference type="ARBA" id="ARBA00023163"/>
    </source>
</evidence>
<dbReference type="Gene3D" id="4.10.240.10">
    <property type="entry name" value="Zn(2)-C6 fungal-type DNA-binding domain"/>
    <property type="match status" value="1"/>
</dbReference>
<dbReference type="EMBL" id="KN847520">
    <property type="protein sequence ID" value="KIV97784.1"/>
    <property type="molecule type" value="Genomic_DNA"/>
</dbReference>
<dbReference type="InterPro" id="IPR036864">
    <property type="entry name" value="Zn2-C6_fun-type_DNA-bd_sf"/>
</dbReference>
<sequence>MTPILRISPWDPVGDDFRGISQTPINDKTALPKLSSLLQHVHADHPSEHQDMSLTKAGKPRKRSERACTRCRELKVKCEPSNPMCSHCWRRGYVCDLVTRPRIGRPKPDALQLRPEYTRPSRQDSPVSPSSDQSSRLSPSPSIRRSPNQPFGNDSWPLEQQDISWQSLIDHSRPKNTVNLGKAEFSKDFIVPETKPSSLPDHIPTHRLHFTPDLDPYIIDRNLTIYYITQFLHNLDPTLEECIPRDLVMPWVMACRTKTAEDRMLLYAMLAMGAGTGSASGSSRETQWNKDGCVFARIAHSLLLTCGNGMGMGMGMGNCGDQFHNQNLKAGHDHDKEPLQISLTRLTLAMLAISQGRCDEARDLCRPSPIPLQGQRHFGVVPEWVIDIDTPSTPSSTAVVPCSTWEGMLGLDQDKLLRCRRTVAWCLRLIGSFASSWSGR</sequence>
<feature type="compositionally biased region" description="Low complexity" evidence="7">
    <location>
        <begin position="123"/>
        <end position="147"/>
    </location>
</feature>
<feature type="domain" description="Zn(2)-C6 fungal-type" evidence="8">
    <location>
        <begin position="67"/>
        <end position="97"/>
    </location>
</feature>
<dbReference type="HOGENOM" id="CLU_622612_0_0_1"/>
<dbReference type="AlphaFoldDB" id="A0A0D1ZUX0"/>
<dbReference type="PROSITE" id="PS50048">
    <property type="entry name" value="ZN2_CY6_FUNGAL_2"/>
    <property type="match status" value="1"/>
</dbReference>
<comment type="subcellular location">
    <subcellularLocation>
        <location evidence="1">Nucleus</location>
    </subcellularLocation>
</comment>
<keyword evidence="6" id="KW-0539">Nucleus</keyword>
<dbReference type="PANTHER" id="PTHR47338:SF11">
    <property type="entry name" value="ZN(II)2CYS6 TRANSCRIPTION FACTOR (EUROFUNG)"/>
    <property type="match status" value="1"/>
</dbReference>
<dbReference type="PANTHER" id="PTHR47338">
    <property type="entry name" value="ZN(II)2CYS6 TRANSCRIPTION FACTOR (EUROFUNG)-RELATED"/>
    <property type="match status" value="1"/>
</dbReference>
<gene>
    <name evidence="9" type="ORF">PV10_01492</name>
</gene>
<dbReference type="GO" id="GO:0003677">
    <property type="term" value="F:DNA binding"/>
    <property type="evidence" value="ECO:0007669"/>
    <property type="project" value="UniProtKB-KW"/>
</dbReference>
<dbReference type="RefSeq" id="XP_016229358.1">
    <property type="nucleotide sequence ID" value="XM_016365709.1"/>
</dbReference>
<keyword evidence="4" id="KW-0238">DNA-binding</keyword>
<evidence type="ECO:0000313" key="9">
    <source>
        <dbReference type="EMBL" id="KIV97784.1"/>
    </source>
</evidence>
<evidence type="ECO:0000259" key="8">
    <source>
        <dbReference type="PROSITE" id="PS50048"/>
    </source>
</evidence>
<evidence type="ECO:0000256" key="6">
    <source>
        <dbReference type="ARBA" id="ARBA00023242"/>
    </source>
</evidence>
<dbReference type="SMART" id="SM00066">
    <property type="entry name" value="GAL4"/>
    <property type="match status" value="1"/>
</dbReference>
<dbReference type="STRING" id="212818.A0A0D1ZUX0"/>
<evidence type="ECO:0000256" key="7">
    <source>
        <dbReference type="SAM" id="MobiDB-lite"/>
    </source>
</evidence>
<keyword evidence="10" id="KW-1185">Reference proteome</keyword>
<dbReference type="CDD" id="cd00067">
    <property type="entry name" value="GAL4"/>
    <property type="match status" value="1"/>
</dbReference>
<dbReference type="GeneID" id="27319337"/>
<proteinExistence type="predicted"/>
<protein>
    <recommendedName>
        <fullName evidence="8">Zn(2)-C6 fungal-type domain-containing protein</fullName>
    </recommendedName>
</protein>
<dbReference type="OrthoDB" id="103349at2759"/>
<dbReference type="InterPro" id="IPR050815">
    <property type="entry name" value="TF_fung"/>
</dbReference>
<organism evidence="9 10">
    <name type="scientific">Exophiala mesophila</name>
    <name type="common">Black yeast-like fungus</name>
    <dbReference type="NCBI Taxonomy" id="212818"/>
    <lineage>
        <taxon>Eukaryota</taxon>
        <taxon>Fungi</taxon>
        <taxon>Dikarya</taxon>
        <taxon>Ascomycota</taxon>
        <taxon>Pezizomycotina</taxon>
        <taxon>Eurotiomycetes</taxon>
        <taxon>Chaetothyriomycetidae</taxon>
        <taxon>Chaetothyriales</taxon>
        <taxon>Herpotrichiellaceae</taxon>
        <taxon>Exophiala</taxon>
    </lineage>
</organism>
<keyword evidence="3" id="KW-0805">Transcription regulation</keyword>
<reference evidence="9 10" key="1">
    <citation type="submission" date="2015-01" db="EMBL/GenBank/DDBJ databases">
        <title>The Genome Sequence of Exophiala mesophila CBS40295.</title>
        <authorList>
            <consortium name="The Broad Institute Genomics Platform"/>
            <person name="Cuomo C."/>
            <person name="de Hoog S."/>
            <person name="Gorbushina A."/>
            <person name="Stielow B."/>
            <person name="Teixiera M."/>
            <person name="Abouelleil A."/>
            <person name="Chapman S.B."/>
            <person name="Priest M."/>
            <person name="Young S.K."/>
            <person name="Wortman J."/>
            <person name="Nusbaum C."/>
            <person name="Birren B."/>
        </authorList>
    </citation>
    <scope>NUCLEOTIDE SEQUENCE [LARGE SCALE GENOMIC DNA]</scope>
    <source>
        <strain evidence="9 10">CBS 40295</strain>
    </source>
</reference>
<name>A0A0D1ZUX0_EXOME</name>
<feature type="region of interest" description="Disordered" evidence="7">
    <location>
        <begin position="44"/>
        <end position="66"/>
    </location>
</feature>
<dbReference type="VEuPathDB" id="FungiDB:PV10_01492"/>
<dbReference type="Pfam" id="PF00172">
    <property type="entry name" value="Zn_clus"/>
    <property type="match status" value="1"/>
</dbReference>
<dbReference type="GO" id="GO:0000981">
    <property type="term" value="F:DNA-binding transcription factor activity, RNA polymerase II-specific"/>
    <property type="evidence" value="ECO:0007669"/>
    <property type="project" value="InterPro"/>
</dbReference>
<evidence type="ECO:0000313" key="10">
    <source>
        <dbReference type="Proteomes" id="UP000054302"/>
    </source>
</evidence>
<dbReference type="GO" id="GO:0008270">
    <property type="term" value="F:zinc ion binding"/>
    <property type="evidence" value="ECO:0007669"/>
    <property type="project" value="InterPro"/>
</dbReference>
<dbReference type="Proteomes" id="UP000054302">
    <property type="component" value="Unassembled WGS sequence"/>
</dbReference>
<dbReference type="GO" id="GO:0005634">
    <property type="term" value="C:nucleus"/>
    <property type="evidence" value="ECO:0007669"/>
    <property type="project" value="UniProtKB-SubCell"/>
</dbReference>
<evidence type="ECO:0000256" key="1">
    <source>
        <dbReference type="ARBA" id="ARBA00004123"/>
    </source>
</evidence>